<reference evidence="2 3" key="1">
    <citation type="journal article" date="2019" name="Environ. Microbiol.">
        <title>Species interactions and distinct microbial communities in high Arctic permafrost affected cryosols are associated with the CH4 and CO2 gas fluxes.</title>
        <authorList>
            <person name="Altshuler I."/>
            <person name="Hamel J."/>
            <person name="Turney S."/>
            <person name="Magnuson E."/>
            <person name="Levesque R."/>
            <person name="Greer C."/>
            <person name="Whyte L.G."/>
        </authorList>
    </citation>
    <scope>NUCLEOTIDE SEQUENCE [LARGE SCALE GENOMIC DNA]</scope>
    <source>
        <strain evidence="2 3">E3</strain>
    </source>
</reference>
<keyword evidence="1" id="KW-1133">Transmembrane helix</keyword>
<organism evidence="2 3">
    <name type="scientific">Pseudomonas arsenicoxydans</name>
    <dbReference type="NCBI Taxonomy" id="702115"/>
    <lineage>
        <taxon>Bacteria</taxon>
        <taxon>Pseudomonadati</taxon>
        <taxon>Pseudomonadota</taxon>
        <taxon>Gammaproteobacteria</taxon>
        <taxon>Pseudomonadales</taxon>
        <taxon>Pseudomonadaceae</taxon>
        <taxon>Pseudomonas</taxon>
    </lineage>
</organism>
<feature type="transmembrane region" description="Helical" evidence="1">
    <location>
        <begin position="30"/>
        <end position="49"/>
    </location>
</feature>
<sequence>MSDMDINYNGNDILKKLVEDEGRAGLLKRLGGFLIASNACFFLVLFLVLCTSHVPSWVLSTISAVAVFPLYAIVYGGQQLAHANDLARKRMSVGYRIGAFQLDRGLNGRPTRSPYRPYIYAPSGELLAVLYNQCDVKPLIALHLTGKLSPEWLQRHCVPESAAITAEDNKRHQQRQETAAHQAQVARAQARN</sequence>
<dbReference type="AlphaFoldDB" id="A0A502HLP4"/>
<keyword evidence="1" id="KW-0812">Transmembrane</keyword>
<evidence type="ECO:0000313" key="2">
    <source>
        <dbReference type="EMBL" id="TPG74614.1"/>
    </source>
</evidence>
<dbReference type="EMBL" id="RCZE01000012">
    <property type="protein sequence ID" value="TPG74614.1"/>
    <property type="molecule type" value="Genomic_DNA"/>
</dbReference>
<comment type="caution">
    <text evidence="2">The sequence shown here is derived from an EMBL/GenBank/DDBJ whole genome shotgun (WGS) entry which is preliminary data.</text>
</comment>
<accession>A0A502HLP4</accession>
<name>A0A502HLP4_9PSED</name>
<feature type="transmembrane region" description="Helical" evidence="1">
    <location>
        <begin position="55"/>
        <end position="74"/>
    </location>
</feature>
<evidence type="ECO:0000256" key="1">
    <source>
        <dbReference type="SAM" id="Phobius"/>
    </source>
</evidence>
<dbReference type="Proteomes" id="UP000317933">
    <property type="component" value="Unassembled WGS sequence"/>
</dbReference>
<protein>
    <submittedName>
        <fullName evidence="2">Uncharacterized protein</fullName>
    </submittedName>
</protein>
<proteinExistence type="predicted"/>
<evidence type="ECO:0000313" key="3">
    <source>
        <dbReference type="Proteomes" id="UP000317933"/>
    </source>
</evidence>
<dbReference type="RefSeq" id="WP_140669715.1">
    <property type="nucleotide sequence ID" value="NZ_RCZE01000012.1"/>
</dbReference>
<gene>
    <name evidence="2" type="ORF">EAH78_23935</name>
</gene>
<keyword evidence="1" id="KW-0472">Membrane</keyword>